<proteinExistence type="predicted"/>
<evidence type="ECO:0000313" key="1">
    <source>
        <dbReference type="EMBL" id="TDL14134.1"/>
    </source>
</evidence>
<protein>
    <submittedName>
        <fullName evidence="1">Uncharacterized protein</fullName>
    </submittedName>
</protein>
<reference evidence="1 2" key="1">
    <citation type="submission" date="2018-06" db="EMBL/GenBank/DDBJ databases">
        <title>A transcriptomic atlas of mushroom development highlights an independent origin of complex multicellularity.</title>
        <authorList>
            <consortium name="DOE Joint Genome Institute"/>
            <person name="Krizsan K."/>
            <person name="Almasi E."/>
            <person name="Merenyi Z."/>
            <person name="Sahu N."/>
            <person name="Viragh M."/>
            <person name="Koszo T."/>
            <person name="Mondo S."/>
            <person name="Kiss B."/>
            <person name="Balint B."/>
            <person name="Kues U."/>
            <person name="Barry K."/>
            <person name="Hegedus J.C."/>
            <person name="Henrissat B."/>
            <person name="Johnson J."/>
            <person name="Lipzen A."/>
            <person name="Ohm R."/>
            <person name="Nagy I."/>
            <person name="Pangilinan J."/>
            <person name="Yan J."/>
            <person name="Xiong Y."/>
            <person name="Grigoriev I.V."/>
            <person name="Hibbett D.S."/>
            <person name="Nagy L.G."/>
        </authorList>
    </citation>
    <scope>NUCLEOTIDE SEQUENCE [LARGE SCALE GENOMIC DNA]</scope>
    <source>
        <strain evidence="1 2">SZMC22713</strain>
    </source>
</reference>
<gene>
    <name evidence="1" type="ORF">BD410DRAFT_797327</name>
</gene>
<accession>A0A4Y7PFD8</accession>
<dbReference type="EMBL" id="ML170385">
    <property type="protein sequence ID" value="TDL14134.1"/>
    <property type="molecule type" value="Genomic_DNA"/>
</dbReference>
<dbReference type="VEuPathDB" id="FungiDB:BD410DRAFT_797327"/>
<sequence length="73" mass="8240">MNTSNLMISSRLADSAWRGERYGNAIARQQRISELKIKSQPSTLMDGFFFLGLDDDGHEMQPQGFLTSLALEF</sequence>
<dbReference type="Proteomes" id="UP000294933">
    <property type="component" value="Unassembled WGS sequence"/>
</dbReference>
<dbReference type="AlphaFoldDB" id="A0A4Y7PFD8"/>
<name>A0A4Y7PFD8_9AGAM</name>
<keyword evidence="2" id="KW-1185">Reference proteome</keyword>
<organism evidence="1 2">
    <name type="scientific">Rickenella mellea</name>
    <dbReference type="NCBI Taxonomy" id="50990"/>
    <lineage>
        <taxon>Eukaryota</taxon>
        <taxon>Fungi</taxon>
        <taxon>Dikarya</taxon>
        <taxon>Basidiomycota</taxon>
        <taxon>Agaricomycotina</taxon>
        <taxon>Agaricomycetes</taxon>
        <taxon>Hymenochaetales</taxon>
        <taxon>Rickenellaceae</taxon>
        <taxon>Rickenella</taxon>
    </lineage>
</organism>
<evidence type="ECO:0000313" key="2">
    <source>
        <dbReference type="Proteomes" id="UP000294933"/>
    </source>
</evidence>